<feature type="transmembrane region" description="Helical" evidence="1">
    <location>
        <begin position="12"/>
        <end position="41"/>
    </location>
</feature>
<comment type="caution">
    <text evidence="3">The sequence shown here is derived from an EMBL/GenBank/DDBJ whole genome shotgun (WGS) entry which is preliminary data.</text>
</comment>
<evidence type="ECO:0000256" key="1">
    <source>
        <dbReference type="SAM" id="Phobius"/>
    </source>
</evidence>
<dbReference type="EMBL" id="AMZH03015904">
    <property type="protein sequence ID" value="RRT45334.1"/>
    <property type="molecule type" value="Genomic_DNA"/>
</dbReference>
<dbReference type="Pfam" id="PF00168">
    <property type="entry name" value="C2"/>
    <property type="match status" value="1"/>
</dbReference>
<dbReference type="InterPro" id="IPR035892">
    <property type="entry name" value="C2_domain_sf"/>
</dbReference>
<dbReference type="AlphaFoldDB" id="A0A426Y0U8"/>
<reference evidence="3 4" key="1">
    <citation type="journal article" date="2014" name="Agronomy (Basel)">
        <title>A Draft Genome Sequence for Ensete ventricosum, the Drought-Tolerant Tree Against Hunger.</title>
        <authorList>
            <person name="Harrison J."/>
            <person name="Moore K.A."/>
            <person name="Paszkiewicz K."/>
            <person name="Jones T."/>
            <person name="Grant M."/>
            <person name="Ambacheew D."/>
            <person name="Muzemil S."/>
            <person name="Studholme D.J."/>
        </authorList>
    </citation>
    <scope>NUCLEOTIDE SEQUENCE [LARGE SCALE GENOMIC DNA]</scope>
</reference>
<organism evidence="3 4">
    <name type="scientific">Ensete ventricosum</name>
    <name type="common">Abyssinian banana</name>
    <name type="synonym">Musa ensete</name>
    <dbReference type="NCBI Taxonomy" id="4639"/>
    <lineage>
        <taxon>Eukaryota</taxon>
        <taxon>Viridiplantae</taxon>
        <taxon>Streptophyta</taxon>
        <taxon>Embryophyta</taxon>
        <taxon>Tracheophyta</taxon>
        <taxon>Spermatophyta</taxon>
        <taxon>Magnoliopsida</taxon>
        <taxon>Liliopsida</taxon>
        <taxon>Zingiberales</taxon>
        <taxon>Musaceae</taxon>
        <taxon>Ensete</taxon>
    </lineage>
</organism>
<keyword evidence="1" id="KW-1133">Transmembrane helix</keyword>
<evidence type="ECO:0000259" key="2">
    <source>
        <dbReference type="PROSITE" id="PS50004"/>
    </source>
</evidence>
<name>A0A426Y0U8_ENSVE</name>
<dbReference type="Proteomes" id="UP000287651">
    <property type="component" value="Unassembled WGS sequence"/>
</dbReference>
<feature type="domain" description="C2" evidence="2">
    <location>
        <begin position="147"/>
        <end position="271"/>
    </location>
</feature>
<keyword evidence="1" id="KW-0472">Membrane</keyword>
<dbReference type="PANTHER" id="PTHR47042:SF4">
    <property type="entry name" value="OS02G0313700 PROTEIN"/>
    <property type="match status" value="1"/>
</dbReference>
<gene>
    <name evidence="3" type="ORF">B296_00033169</name>
</gene>
<dbReference type="SUPFAM" id="SSF49562">
    <property type="entry name" value="C2 domain (Calcium/lipid-binding domain, CaLB)"/>
    <property type="match status" value="1"/>
</dbReference>
<dbReference type="PROSITE" id="PS50004">
    <property type="entry name" value="C2"/>
    <property type="match status" value="1"/>
</dbReference>
<dbReference type="Gene3D" id="2.60.40.150">
    <property type="entry name" value="C2 domain"/>
    <property type="match status" value="1"/>
</dbReference>
<evidence type="ECO:0000313" key="3">
    <source>
        <dbReference type="EMBL" id="RRT45334.1"/>
    </source>
</evidence>
<dbReference type="SMART" id="SM00239">
    <property type="entry name" value="C2"/>
    <property type="match status" value="1"/>
</dbReference>
<dbReference type="InterPro" id="IPR052847">
    <property type="entry name" value="Ext_Synaptotagmin/KAHRP-like"/>
</dbReference>
<keyword evidence="1" id="KW-0812">Transmembrane</keyword>
<protein>
    <recommendedName>
        <fullName evidence="2">C2 domain-containing protein</fullName>
    </recommendedName>
</protein>
<dbReference type="PANTHER" id="PTHR47042">
    <property type="entry name" value="C2 DOMAIN-CONTAINING PROTEIN-LIKE"/>
    <property type="match status" value="1"/>
</dbReference>
<evidence type="ECO:0000313" key="4">
    <source>
        <dbReference type="Proteomes" id="UP000287651"/>
    </source>
</evidence>
<proteinExistence type="predicted"/>
<sequence length="281" mass="32339">MDITEVTIVHHVALVLLLLLVLVQLGKGHPVLFFVALLYLYKVRRRPRNLTVNERYTLRLRKRLQFEERKYANQRRVLELGMNFLSADDMSAKLAVQLRKRLGFGITANMHITGMHVEGKVQRSISCSASNTALEQISDKLLDVAFGQTLVEVSKLVLHSCLLLHYDGCVLICQILKRTNWTGLSDPYVKGQLGPYRFQTKIQRKTLSPKWLEEFKIPINFNESSFHVPCRNCSVNINDLRGGQRHDIWLPLQNVKMGRIHLAITVLEEELEKKVSQLQCL</sequence>
<dbReference type="InterPro" id="IPR000008">
    <property type="entry name" value="C2_dom"/>
</dbReference>
<dbReference type="CDD" id="cd00030">
    <property type="entry name" value="C2"/>
    <property type="match status" value="1"/>
</dbReference>
<accession>A0A426Y0U8</accession>